<sequence length="456" mass="49388">MLSVEVTSHETIKPSSPTPADLRSMPLSVIDQLCPDMYVQVLLFFRAAGAVPPAAKAALLKSSLAKTLTHFYPLAGRLSSSGSELLRADHAHVDCNDAGVEFYEATVEGGRRLLEAVLGRPPMRELCKLMPDVGANIKPGGPLLAVQLNAFPCGGVALGVCVSHRVADATSLALFLNSWGEMGRVPGLISSPPRYHAASLFPPRDLLWAPVPQTARGSLPERFVIRGPEVGKLRQETAYAGRTQPPTRFEAVATLLWRCIIRARRKVAAAGGGGGNRSSGKRRRTHVALFLVNLRKRMAGELSDASFGNLVAYALVAADGSAAEDGPGEDLLLQASMEGSMRKAVRSVDVDYVREKLEAFLSPQHGEEEGDVVVDGMEISSWCRISLYRTDFGWGEPAWLCSPMRDLVNVAVLGDTKDGLGVEAWVWLPEPEMEMLVREPELLEFVDPQSISYHTP</sequence>
<keyword evidence="3" id="KW-0012">Acyltransferase</keyword>
<dbReference type="InterPro" id="IPR023213">
    <property type="entry name" value="CAT-like_dom_sf"/>
</dbReference>
<evidence type="ECO:0000256" key="1">
    <source>
        <dbReference type="ARBA" id="ARBA00009861"/>
    </source>
</evidence>
<proteinExistence type="inferred from homology"/>
<name>A0A843WAF3_COLES</name>
<dbReference type="Proteomes" id="UP000652761">
    <property type="component" value="Unassembled WGS sequence"/>
</dbReference>
<organism evidence="4 5">
    <name type="scientific">Colocasia esculenta</name>
    <name type="common">Wild taro</name>
    <name type="synonym">Arum esculentum</name>
    <dbReference type="NCBI Taxonomy" id="4460"/>
    <lineage>
        <taxon>Eukaryota</taxon>
        <taxon>Viridiplantae</taxon>
        <taxon>Streptophyta</taxon>
        <taxon>Embryophyta</taxon>
        <taxon>Tracheophyta</taxon>
        <taxon>Spermatophyta</taxon>
        <taxon>Magnoliopsida</taxon>
        <taxon>Liliopsida</taxon>
        <taxon>Araceae</taxon>
        <taxon>Aroideae</taxon>
        <taxon>Colocasieae</taxon>
        <taxon>Colocasia</taxon>
    </lineage>
</organism>
<comment type="similarity">
    <text evidence="1">Belongs to the plant acyltransferase family.</text>
</comment>
<evidence type="ECO:0000256" key="3">
    <source>
        <dbReference type="ARBA" id="ARBA00023315"/>
    </source>
</evidence>
<keyword evidence="5" id="KW-1185">Reference proteome</keyword>
<dbReference type="Pfam" id="PF02458">
    <property type="entry name" value="Transferase"/>
    <property type="match status" value="1"/>
</dbReference>
<comment type="caution">
    <text evidence="4">The sequence shown here is derived from an EMBL/GenBank/DDBJ whole genome shotgun (WGS) entry which is preliminary data.</text>
</comment>
<evidence type="ECO:0000313" key="5">
    <source>
        <dbReference type="Proteomes" id="UP000652761"/>
    </source>
</evidence>
<evidence type="ECO:0000256" key="2">
    <source>
        <dbReference type="ARBA" id="ARBA00022679"/>
    </source>
</evidence>
<dbReference type="PANTHER" id="PTHR31623">
    <property type="entry name" value="F21J9.9"/>
    <property type="match status" value="1"/>
</dbReference>
<protein>
    <submittedName>
        <fullName evidence="4">Uncharacterized protein</fullName>
    </submittedName>
</protein>
<dbReference type="OrthoDB" id="671439at2759"/>
<dbReference type="AlphaFoldDB" id="A0A843WAF3"/>
<dbReference type="Gene3D" id="3.30.559.10">
    <property type="entry name" value="Chloramphenicol acetyltransferase-like domain"/>
    <property type="match status" value="2"/>
</dbReference>
<reference evidence="4" key="1">
    <citation type="submission" date="2017-07" db="EMBL/GenBank/DDBJ databases">
        <title>Taro Niue Genome Assembly and Annotation.</title>
        <authorList>
            <person name="Atibalentja N."/>
            <person name="Keating K."/>
            <person name="Fields C.J."/>
        </authorList>
    </citation>
    <scope>NUCLEOTIDE SEQUENCE</scope>
    <source>
        <strain evidence="4">Niue_2</strain>
        <tissue evidence="4">Leaf</tissue>
    </source>
</reference>
<gene>
    <name evidence="4" type="ORF">Taro_039880</name>
</gene>
<dbReference type="PANTHER" id="PTHR31623:SF17">
    <property type="entry name" value="F21J9.9"/>
    <property type="match status" value="1"/>
</dbReference>
<keyword evidence="2" id="KW-0808">Transferase</keyword>
<accession>A0A843WAF3</accession>
<dbReference type="EMBL" id="NMUH01003772">
    <property type="protein sequence ID" value="MQM07042.1"/>
    <property type="molecule type" value="Genomic_DNA"/>
</dbReference>
<dbReference type="GO" id="GO:0016746">
    <property type="term" value="F:acyltransferase activity"/>
    <property type="evidence" value="ECO:0007669"/>
    <property type="project" value="UniProtKB-KW"/>
</dbReference>
<evidence type="ECO:0000313" key="4">
    <source>
        <dbReference type="EMBL" id="MQM07042.1"/>
    </source>
</evidence>